<comment type="function">
    <text evidence="9">Component of the transport system for branched-chain amino acids.</text>
</comment>
<dbReference type="GO" id="GO:0005304">
    <property type="term" value="F:L-valine transmembrane transporter activity"/>
    <property type="evidence" value="ECO:0007669"/>
    <property type="project" value="TreeGrafter"/>
</dbReference>
<keyword evidence="6 9" id="KW-0029">Amino-acid transport</keyword>
<keyword evidence="4" id="KW-1003">Cell membrane</keyword>
<dbReference type="OrthoDB" id="9783920at2"/>
<dbReference type="GO" id="GO:0005886">
    <property type="term" value="C:plasma membrane"/>
    <property type="evidence" value="ECO:0007669"/>
    <property type="project" value="UniProtKB-SubCell"/>
</dbReference>
<feature type="transmembrane region" description="Helical" evidence="9">
    <location>
        <begin position="42"/>
        <end position="61"/>
    </location>
</feature>
<dbReference type="Proteomes" id="UP000255326">
    <property type="component" value="Unassembled WGS sequence"/>
</dbReference>
<evidence type="ECO:0000256" key="9">
    <source>
        <dbReference type="RuleBase" id="RU362122"/>
    </source>
</evidence>
<dbReference type="NCBIfam" id="TIGR00796">
    <property type="entry name" value="livcs"/>
    <property type="match status" value="1"/>
</dbReference>
<gene>
    <name evidence="10" type="ORF">DFR59_103359</name>
</gene>
<sequence>MEKKALSSREIFTIGLMLFALFLGAGNMIFPPFLGQEAGRHVWHGIFGFLITGVGLPLLGVISIAKSGGDLQTLSSRVHPVYGLIFTAIMYLAIGPFFGIPRTGTVSFEIGVLPYLPEDVNANGLPLFIYSIVFFALTAWLSMNPSKLVDRIGKFLTPALIIILAVLVIKSFVTPMGEPLAPRGPYVDGPFFKGFIEGYLTMDTIAALVFGIVVISSIKEKGITNKSTVAKTCIYAGLIAAAGLALVYLSLAHIGATSTQSIGMQDNGGALLSSAAKHLYGDAGTLILGLAITFACITTSVGLVSSCAKYFAKIFPKMPYQLLVIILSLFSMVISNIGLTQLINVSLPVLIIIYPLAIVMIILSFFHNQFKGYRAVYVGALIPTGIISLIDGLKTANLDVSFFTENLSFLPLFNEGIGWIIPALAGAVLGLVVAVSRRHTAHAAVINSSNEAA</sequence>
<protein>
    <recommendedName>
        <fullName evidence="9">Branched-chain amino acid transport system carrier protein</fullName>
    </recommendedName>
</protein>
<feature type="transmembrane region" description="Helical" evidence="9">
    <location>
        <begin position="12"/>
        <end position="30"/>
    </location>
</feature>
<evidence type="ECO:0000313" key="10">
    <source>
        <dbReference type="EMBL" id="RDI44288.1"/>
    </source>
</evidence>
<evidence type="ECO:0000256" key="7">
    <source>
        <dbReference type="ARBA" id="ARBA00022989"/>
    </source>
</evidence>
<dbReference type="PANTHER" id="PTHR30588">
    <property type="entry name" value="BRANCHED-CHAIN AMINO ACID TRANSPORT SYSTEM 2 CARRIER PROTEIN"/>
    <property type="match status" value="1"/>
</dbReference>
<evidence type="ECO:0000256" key="1">
    <source>
        <dbReference type="ARBA" id="ARBA00004651"/>
    </source>
</evidence>
<organism evidence="10 11">
    <name type="scientific">Falsibacillus pallidus</name>
    <dbReference type="NCBI Taxonomy" id="493781"/>
    <lineage>
        <taxon>Bacteria</taxon>
        <taxon>Bacillati</taxon>
        <taxon>Bacillota</taxon>
        <taxon>Bacilli</taxon>
        <taxon>Bacillales</taxon>
        <taxon>Bacillaceae</taxon>
        <taxon>Falsibacillus</taxon>
    </lineage>
</organism>
<feature type="transmembrane region" description="Helical" evidence="9">
    <location>
        <begin position="286"/>
        <end position="308"/>
    </location>
</feature>
<evidence type="ECO:0000256" key="4">
    <source>
        <dbReference type="ARBA" id="ARBA00022475"/>
    </source>
</evidence>
<dbReference type="Pfam" id="PF05525">
    <property type="entry name" value="Branch_AA_trans"/>
    <property type="match status" value="1"/>
</dbReference>
<keyword evidence="8 9" id="KW-0472">Membrane</keyword>
<evidence type="ECO:0000256" key="5">
    <source>
        <dbReference type="ARBA" id="ARBA00022692"/>
    </source>
</evidence>
<dbReference type="GO" id="GO:0015188">
    <property type="term" value="F:L-isoleucine transmembrane transporter activity"/>
    <property type="evidence" value="ECO:0007669"/>
    <property type="project" value="TreeGrafter"/>
</dbReference>
<feature type="transmembrane region" description="Helical" evidence="9">
    <location>
        <begin position="375"/>
        <end position="396"/>
    </location>
</feature>
<evidence type="ECO:0000256" key="2">
    <source>
        <dbReference type="ARBA" id="ARBA00008540"/>
    </source>
</evidence>
<dbReference type="GO" id="GO:0015820">
    <property type="term" value="P:L-leucine transport"/>
    <property type="evidence" value="ECO:0007669"/>
    <property type="project" value="TreeGrafter"/>
</dbReference>
<evidence type="ECO:0000256" key="6">
    <source>
        <dbReference type="ARBA" id="ARBA00022970"/>
    </source>
</evidence>
<dbReference type="GO" id="GO:0015818">
    <property type="term" value="P:isoleucine transport"/>
    <property type="evidence" value="ECO:0007669"/>
    <property type="project" value="TreeGrafter"/>
</dbReference>
<dbReference type="GO" id="GO:0015190">
    <property type="term" value="F:L-leucine transmembrane transporter activity"/>
    <property type="evidence" value="ECO:0007669"/>
    <property type="project" value="TreeGrafter"/>
</dbReference>
<accession>A0A370GKK4</accession>
<keyword evidence="11" id="KW-1185">Reference proteome</keyword>
<dbReference type="AlphaFoldDB" id="A0A370GKK4"/>
<feature type="transmembrane region" description="Helical" evidence="9">
    <location>
        <begin position="196"/>
        <end position="216"/>
    </location>
</feature>
<feature type="transmembrane region" description="Helical" evidence="9">
    <location>
        <begin position="228"/>
        <end position="251"/>
    </location>
</feature>
<comment type="similarity">
    <text evidence="2 9">Belongs to the branched chain amino acid transporter family.</text>
</comment>
<dbReference type="PANTHER" id="PTHR30588:SF8">
    <property type="entry name" value="BRANCHED-CHAIN AMINO ACID PERMEASE BRAB"/>
    <property type="match status" value="1"/>
</dbReference>
<dbReference type="Gene3D" id="1.20.1740.10">
    <property type="entry name" value="Amino acid/polyamine transporter I"/>
    <property type="match status" value="1"/>
</dbReference>
<dbReference type="EMBL" id="QQAY01000003">
    <property type="protein sequence ID" value="RDI44288.1"/>
    <property type="molecule type" value="Genomic_DNA"/>
</dbReference>
<feature type="transmembrane region" description="Helical" evidence="9">
    <location>
        <begin position="416"/>
        <end position="435"/>
    </location>
</feature>
<feature type="transmembrane region" description="Helical" evidence="9">
    <location>
        <begin position="320"/>
        <end position="339"/>
    </location>
</feature>
<feature type="transmembrane region" description="Helical" evidence="9">
    <location>
        <begin position="120"/>
        <end position="143"/>
    </location>
</feature>
<evidence type="ECO:0000313" key="11">
    <source>
        <dbReference type="Proteomes" id="UP000255326"/>
    </source>
</evidence>
<dbReference type="InterPro" id="IPR004685">
    <property type="entry name" value="Brnchd-chn_aa_trnsp_Livcs"/>
</dbReference>
<feature type="transmembrane region" description="Helical" evidence="9">
    <location>
        <begin position="345"/>
        <end position="366"/>
    </location>
</feature>
<evidence type="ECO:0000256" key="3">
    <source>
        <dbReference type="ARBA" id="ARBA00022448"/>
    </source>
</evidence>
<dbReference type="RefSeq" id="WP_114745158.1">
    <property type="nucleotide sequence ID" value="NZ_QQAY01000003.1"/>
</dbReference>
<name>A0A370GKK4_9BACI</name>
<evidence type="ECO:0000256" key="8">
    <source>
        <dbReference type="ARBA" id="ARBA00023136"/>
    </source>
</evidence>
<keyword evidence="5 9" id="KW-0812">Transmembrane</keyword>
<proteinExistence type="inferred from homology"/>
<reference evidence="10 11" key="1">
    <citation type="submission" date="2018-07" db="EMBL/GenBank/DDBJ databases">
        <title>Genomic Encyclopedia of Type Strains, Phase IV (KMG-IV): sequencing the most valuable type-strain genomes for metagenomic binning, comparative biology and taxonomic classification.</title>
        <authorList>
            <person name="Goeker M."/>
        </authorList>
    </citation>
    <scope>NUCLEOTIDE SEQUENCE [LARGE SCALE GENOMIC DNA]</scope>
    <source>
        <strain evidence="10 11">DSM 25281</strain>
    </source>
</reference>
<comment type="subcellular location">
    <subcellularLocation>
        <location evidence="1 9">Cell membrane</location>
        <topology evidence="1 9">Multi-pass membrane protein</topology>
    </subcellularLocation>
</comment>
<keyword evidence="3 9" id="KW-0813">Transport</keyword>
<feature type="transmembrane region" description="Helical" evidence="9">
    <location>
        <begin position="155"/>
        <end position="176"/>
    </location>
</feature>
<keyword evidence="7 9" id="KW-1133">Transmembrane helix</keyword>
<comment type="caution">
    <text evidence="10">The sequence shown here is derived from an EMBL/GenBank/DDBJ whole genome shotgun (WGS) entry which is preliminary data.</text>
</comment>
<feature type="transmembrane region" description="Helical" evidence="9">
    <location>
        <begin position="81"/>
        <end position="100"/>
    </location>
</feature>